<keyword evidence="3" id="KW-1185">Reference proteome</keyword>
<organism evidence="2 3">
    <name type="scientific">Vannielia litorea</name>
    <dbReference type="NCBI Taxonomy" id="1217970"/>
    <lineage>
        <taxon>Bacteria</taxon>
        <taxon>Pseudomonadati</taxon>
        <taxon>Pseudomonadota</taxon>
        <taxon>Alphaproteobacteria</taxon>
        <taxon>Rhodobacterales</taxon>
        <taxon>Paracoccaceae</taxon>
        <taxon>Vannielia</taxon>
    </lineage>
</organism>
<name>A0A1N6ILY4_9RHOB</name>
<feature type="domain" description="DUF306" evidence="1">
    <location>
        <begin position="48"/>
        <end position="144"/>
    </location>
</feature>
<accession>A0A1N6ILY4</accession>
<dbReference type="Gene3D" id="2.40.128.270">
    <property type="match status" value="1"/>
</dbReference>
<sequence length="148" mass="15681">MAGTWQLGGGGRAAYVYGMKPVALSALLALTPLAAACEDETLTGYAPGVYQLEEIDGERFEWGATLDLTEPGRISGQAPCNGYSADQAAPYPWFKPGPIVSTRRACLHLNGEAAFFKALGEVTLAEASGPVLILSNEAGREMVFRRAE</sequence>
<gene>
    <name evidence="2" type="ORF">SAMN05444002_4053</name>
</gene>
<proteinExistence type="predicted"/>
<dbReference type="Pfam" id="PF03724">
    <property type="entry name" value="META"/>
    <property type="match status" value="1"/>
</dbReference>
<dbReference type="EMBL" id="FSRL01000002">
    <property type="protein sequence ID" value="SIO32997.1"/>
    <property type="molecule type" value="Genomic_DNA"/>
</dbReference>
<evidence type="ECO:0000313" key="3">
    <source>
        <dbReference type="Proteomes" id="UP000184932"/>
    </source>
</evidence>
<dbReference type="STRING" id="1217970.SAMN05444002_4053"/>
<dbReference type="InterPro" id="IPR038670">
    <property type="entry name" value="HslJ-like_sf"/>
</dbReference>
<protein>
    <submittedName>
        <fullName evidence="2">Heat shock protein HslJ</fullName>
    </submittedName>
</protein>
<dbReference type="AlphaFoldDB" id="A0A1N6ILY4"/>
<evidence type="ECO:0000259" key="1">
    <source>
        <dbReference type="Pfam" id="PF03724"/>
    </source>
</evidence>
<keyword evidence="2" id="KW-0346">Stress response</keyword>
<evidence type="ECO:0000313" key="2">
    <source>
        <dbReference type="EMBL" id="SIO32997.1"/>
    </source>
</evidence>
<reference evidence="3" key="1">
    <citation type="submission" date="2016-11" db="EMBL/GenBank/DDBJ databases">
        <authorList>
            <person name="Varghese N."/>
            <person name="Submissions S."/>
        </authorList>
    </citation>
    <scope>NUCLEOTIDE SEQUENCE [LARGE SCALE GENOMIC DNA]</scope>
    <source>
        <strain evidence="3">DSM 29440</strain>
    </source>
</reference>
<dbReference type="Proteomes" id="UP000184932">
    <property type="component" value="Unassembled WGS sequence"/>
</dbReference>
<dbReference type="InterPro" id="IPR005184">
    <property type="entry name" value="DUF306_Meta_HslJ"/>
</dbReference>